<evidence type="ECO:0000256" key="11">
    <source>
        <dbReference type="ARBA" id="ARBA00038053"/>
    </source>
</evidence>
<evidence type="ECO:0000256" key="12">
    <source>
        <dbReference type="ARBA" id="ARBA00041185"/>
    </source>
</evidence>
<feature type="transmembrane region" description="Helical" evidence="16">
    <location>
        <begin position="309"/>
        <end position="332"/>
    </location>
</feature>
<keyword evidence="4 16" id="KW-0812">Transmembrane</keyword>
<keyword evidence="2" id="KW-0328">Glycosyltransferase</keyword>
<dbReference type="STRING" id="1802439.A2589_01225"/>
<sequence length="371" mass="39196">MTTRLTAKNQSRTFLILILTISVVGFFIFLSASLGMVGSEISGFIKVGLKQLMVLLGGLVLMVLLSNLNYKHWRQWSLPLLVVALGATALVFIPGLGVDSGGATRWIGLAGFTVQPGELLKLGVIIYYAAWLSSAKARAGTFTKGVMPLLILLALAGLLLLSQPDTGTFLVIALAMVCQFIVAGGKWRHLVLLALIGAIALGSLVATRPYLRSRLATFLDPAADQLGSSYQINQSLIAIGSGGVFGRGFGQSLQKFSFLPQPIGDSIFAVAAEEFGFVGSLVIILLFLLFMITGLKIAARAPDTFGRLIVLGLVILIVSQSFINIGAMLGLLPLTGEPLIFVSQGGSALLFGLVAAGIILNVSRHETKAIK</sequence>
<evidence type="ECO:0000256" key="8">
    <source>
        <dbReference type="ARBA" id="ARBA00023136"/>
    </source>
</evidence>
<evidence type="ECO:0000256" key="1">
    <source>
        <dbReference type="ARBA" id="ARBA00004141"/>
    </source>
</evidence>
<feature type="transmembrane region" description="Helical" evidence="16">
    <location>
        <begin position="77"/>
        <end position="97"/>
    </location>
</feature>
<organism evidence="17 18">
    <name type="scientific">Candidatus Vogelbacteria bacterium RIFOXYD1_FULL_46_19</name>
    <dbReference type="NCBI Taxonomy" id="1802439"/>
    <lineage>
        <taxon>Bacteria</taxon>
        <taxon>Candidatus Vogeliibacteriota</taxon>
    </lineage>
</organism>
<dbReference type="EMBL" id="MHTK01000006">
    <property type="protein sequence ID" value="OHA59467.1"/>
    <property type="molecule type" value="Genomic_DNA"/>
</dbReference>
<dbReference type="Pfam" id="PF01098">
    <property type="entry name" value="FTSW_RODA_SPOVE"/>
    <property type="match status" value="1"/>
</dbReference>
<dbReference type="GO" id="GO:0008360">
    <property type="term" value="P:regulation of cell shape"/>
    <property type="evidence" value="ECO:0007669"/>
    <property type="project" value="UniProtKB-KW"/>
</dbReference>
<keyword evidence="8 16" id="KW-0472">Membrane</keyword>
<dbReference type="EC" id="2.4.99.28" evidence="14"/>
<gene>
    <name evidence="17" type="ORF">A2589_01225</name>
</gene>
<reference evidence="17 18" key="1">
    <citation type="journal article" date="2016" name="Nat. Commun.">
        <title>Thousands of microbial genomes shed light on interconnected biogeochemical processes in an aquifer system.</title>
        <authorList>
            <person name="Anantharaman K."/>
            <person name="Brown C.T."/>
            <person name="Hug L.A."/>
            <person name="Sharon I."/>
            <person name="Castelle C.J."/>
            <person name="Probst A.J."/>
            <person name="Thomas B.C."/>
            <person name="Singh A."/>
            <person name="Wilkins M.J."/>
            <person name="Karaoz U."/>
            <person name="Brodie E.L."/>
            <person name="Williams K.H."/>
            <person name="Hubbard S.S."/>
            <person name="Banfield J.F."/>
        </authorList>
    </citation>
    <scope>NUCLEOTIDE SEQUENCE [LARGE SCALE GENOMIC DNA]</scope>
</reference>
<evidence type="ECO:0000256" key="14">
    <source>
        <dbReference type="ARBA" id="ARBA00044770"/>
    </source>
</evidence>
<evidence type="ECO:0000256" key="13">
    <source>
        <dbReference type="ARBA" id="ARBA00041418"/>
    </source>
</evidence>
<dbReference type="Proteomes" id="UP000177838">
    <property type="component" value="Unassembled WGS sequence"/>
</dbReference>
<dbReference type="AlphaFoldDB" id="A0A1G2QG46"/>
<dbReference type="PANTHER" id="PTHR30474:SF2">
    <property type="entry name" value="PEPTIDOGLYCAN GLYCOSYLTRANSFERASE FTSW-RELATED"/>
    <property type="match status" value="1"/>
</dbReference>
<keyword evidence="6" id="KW-0573">Peptidoglycan synthesis</keyword>
<dbReference type="GO" id="GO:0005886">
    <property type="term" value="C:plasma membrane"/>
    <property type="evidence" value="ECO:0007669"/>
    <property type="project" value="TreeGrafter"/>
</dbReference>
<evidence type="ECO:0000256" key="5">
    <source>
        <dbReference type="ARBA" id="ARBA00022960"/>
    </source>
</evidence>
<comment type="caution">
    <text evidence="17">The sequence shown here is derived from an EMBL/GenBank/DDBJ whole genome shotgun (WGS) entry which is preliminary data.</text>
</comment>
<comment type="subcellular location">
    <subcellularLocation>
        <location evidence="1">Membrane</location>
        <topology evidence="1">Multi-pass membrane protein</topology>
    </subcellularLocation>
</comment>
<evidence type="ECO:0000256" key="7">
    <source>
        <dbReference type="ARBA" id="ARBA00022989"/>
    </source>
</evidence>
<feature type="transmembrane region" description="Helical" evidence="16">
    <location>
        <begin position="109"/>
        <end position="130"/>
    </location>
</feature>
<evidence type="ECO:0000256" key="16">
    <source>
        <dbReference type="SAM" id="Phobius"/>
    </source>
</evidence>
<dbReference type="GO" id="GO:0009252">
    <property type="term" value="P:peptidoglycan biosynthetic process"/>
    <property type="evidence" value="ECO:0007669"/>
    <property type="project" value="UniProtKB-KW"/>
</dbReference>
<name>A0A1G2QG46_9BACT</name>
<evidence type="ECO:0000313" key="17">
    <source>
        <dbReference type="EMBL" id="OHA59467.1"/>
    </source>
</evidence>
<proteinExistence type="inferred from homology"/>
<evidence type="ECO:0000313" key="18">
    <source>
        <dbReference type="Proteomes" id="UP000177838"/>
    </source>
</evidence>
<dbReference type="PANTHER" id="PTHR30474">
    <property type="entry name" value="CELL CYCLE PROTEIN"/>
    <property type="match status" value="1"/>
</dbReference>
<dbReference type="GO" id="GO:0032153">
    <property type="term" value="C:cell division site"/>
    <property type="evidence" value="ECO:0007669"/>
    <property type="project" value="TreeGrafter"/>
</dbReference>
<keyword evidence="5" id="KW-0133">Cell shape</keyword>
<dbReference type="GO" id="GO:0051301">
    <property type="term" value="P:cell division"/>
    <property type="evidence" value="ECO:0007669"/>
    <property type="project" value="InterPro"/>
</dbReference>
<comment type="catalytic activity">
    <reaction evidence="15">
        <text>[GlcNAc-(1-&gt;4)-Mur2Ac(oyl-L-Ala-gamma-D-Glu-L-Lys-D-Ala-D-Ala)](n)-di-trans,octa-cis-undecaprenyl diphosphate + beta-D-GlcNAc-(1-&gt;4)-Mur2Ac(oyl-L-Ala-gamma-D-Glu-L-Lys-D-Ala-D-Ala)-di-trans,octa-cis-undecaprenyl diphosphate = [GlcNAc-(1-&gt;4)-Mur2Ac(oyl-L-Ala-gamma-D-Glu-L-Lys-D-Ala-D-Ala)](n+1)-di-trans,octa-cis-undecaprenyl diphosphate + di-trans,octa-cis-undecaprenyl diphosphate + H(+)</text>
        <dbReference type="Rhea" id="RHEA:23708"/>
        <dbReference type="Rhea" id="RHEA-COMP:9602"/>
        <dbReference type="Rhea" id="RHEA-COMP:9603"/>
        <dbReference type="ChEBI" id="CHEBI:15378"/>
        <dbReference type="ChEBI" id="CHEBI:58405"/>
        <dbReference type="ChEBI" id="CHEBI:60033"/>
        <dbReference type="ChEBI" id="CHEBI:78435"/>
        <dbReference type="EC" id="2.4.99.28"/>
    </reaction>
</comment>
<feature type="transmembrane region" description="Helical" evidence="16">
    <location>
        <begin position="190"/>
        <end position="211"/>
    </location>
</feature>
<dbReference type="InterPro" id="IPR001182">
    <property type="entry name" value="FtsW/RodA"/>
</dbReference>
<comment type="similarity">
    <text evidence="11">Belongs to the SEDS family. FtsW subfamily.</text>
</comment>
<feature type="transmembrane region" description="Helical" evidence="16">
    <location>
        <begin position="338"/>
        <end position="362"/>
    </location>
</feature>
<feature type="transmembrane region" description="Helical" evidence="16">
    <location>
        <begin position="12"/>
        <end position="32"/>
    </location>
</feature>
<feature type="transmembrane region" description="Helical" evidence="16">
    <location>
        <begin position="275"/>
        <end position="297"/>
    </location>
</feature>
<dbReference type="GO" id="GO:0008955">
    <property type="term" value="F:peptidoglycan glycosyltransferase activity"/>
    <property type="evidence" value="ECO:0007669"/>
    <property type="project" value="UniProtKB-EC"/>
</dbReference>
<feature type="transmembrane region" description="Helical" evidence="16">
    <location>
        <begin position="52"/>
        <end position="70"/>
    </location>
</feature>
<evidence type="ECO:0000256" key="3">
    <source>
        <dbReference type="ARBA" id="ARBA00022679"/>
    </source>
</evidence>
<evidence type="ECO:0000256" key="9">
    <source>
        <dbReference type="ARBA" id="ARBA00032370"/>
    </source>
</evidence>
<protein>
    <recommendedName>
        <fullName evidence="12">Probable peptidoglycan glycosyltransferase FtsW</fullName>
        <ecNumber evidence="14">2.4.99.28</ecNumber>
    </recommendedName>
    <alternativeName>
        <fullName evidence="13">Cell division protein FtsW</fullName>
    </alternativeName>
    <alternativeName>
        <fullName evidence="10">Cell wall polymerase</fullName>
    </alternativeName>
    <alternativeName>
        <fullName evidence="9">Peptidoglycan polymerase</fullName>
    </alternativeName>
</protein>
<feature type="transmembrane region" description="Helical" evidence="16">
    <location>
        <begin position="167"/>
        <end position="183"/>
    </location>
</feature>
<accession>A0A1G2QG46</accession>
<keyword evidence="7 16" id="KW-1133">Transmembrane helix</keyword>
<evidence type="ECO:0000256" key="6">
    <source>
        <dbReference type="ARBA" id="ARBA00022984"/>
    </source>
</evidence>
<evidence type="ECO:0000256" key="2">
    <source>
        <dbReference type="ARBA" id="ARBA00022676"/>
    </source>
</evidence>
<keyword evidence="3" id="KW-0808">Transferase</keyword>
<evidence type="ECO:0000256" key="4">
    <source>
        <dbReference type="ARBA" id="ARBA00022692"/>
    </source>
</evidence>
<dbReference type="GO" id="GO:0015648">
    <property type="term" value="F:lipid-linked peptidoglycan transporter activity"/>
    <property type="evidence" value="ECO:0007669"/>
    <property type="project" value="TreeGrafter"/>
</dbReference>
<feature type="transmembrane region" description="Helical" evidence="16">
    <location>
        <begin position="142"/>
        <end position="161"/>
    </location>
</feature>
<evidence type="ECO:0000256" key="15">
    <source>
        <dbReference type="ARBA" id="ARBA00049902"/>
    </source>
</evidence>
<evidence type="ECO:0000256" key="10">
    <source>
        <dbReference type="ARBA" id="ARBA00033270"/>
    </source>
</evidence>